<dbReference type="Pfam" id="PF05225">
    <property type="entry name" value="HTH_psq"/>
    <property type="match status" value="1"/>
</dbReference>
<dbReference type="Proteomes" id="UP000054279">
    <property type="component" value="Unassembled WGS sequence"/>
</dbReference>
<dbReference type="AlphaFoldDB" id="A0A0C9VWI5"/>
<sequence length="115" mass="12652">MVGKAIPVDIKKRRKVQEQEDKLLAAAAEVIEEHDKPKAKHCSIRSIATIYEVSSSTLSRHVNGGCSAKNFNVLRQKLSTAEEDVLVKIICELADQGFPASCQRVTDMAESILKS</sequence>
<dbReference type="InterPro" id="IPR007889">
    <property type="entry name" value="HTH_Psq"/>
</dbReference>
<dbReference type="HOGENOM" id="CLU_2110540_0_0_1"/>
<name>A0A0C9VWI5_SPHS4</name>
<organism evidence="2 3">
    <name type="scientific">Sphaerobolus stellatus (strain SS14)</name>
    <dbReference type="NCBI Taxonomy" id="990650"/>
    <lineage>
        <taxon>Eukaryota</taxon>
        <taxon>Fungi</taxon>
        <taxon>Dikarya</taxon>
        <taxon>Basidiomycota</taxon>
        <taxon>Agaricomycotina</taxon>
        <taxon>Agaricomycetes</taxon>
        <taxon>Phallomycetidae</taxon>
        <taxon>Geastrales</taxon>
        <taxon>Sphaerobolaceae</taxon>
        <taxon>Sphaerobolus</taxon>
    </lineage>
</organism>
<reference evidence="2 3" key="1">
    <citation type="submission" date="2014-06" db="EMBL/GenBank/DDBJ databases">
        <title>Evolutionary Origins and Diversification of the Mycorrhizal Mutualists.</title>
        <authorList>
            <consortium name="DOE Joint Genome Institute"/>
            <consortium name="Mycorrhizal Genomics Consortium"/>
            <person name="Kohler A."/>
            <person name="Kuo A."/>
            <person name="Nagy L.G."/>
            <person name="Floudas D."/>
            <person name="Copeland A."/>
            <person name="Barry K.W."/>
            <person name="Cichocki N."/>
            <person name="Veneault-Fourrey C."/>
            <person name="LaButti K."/>
            <person name="Lindquist E.A."/>
            <person name="Lipzen A."/>
            <person name="Lundell T."/>
            <person name="Morin E."/>
            <person name="Murat C."/>
            <person name="Riley R."/>
            <person name="Ohm R."/>
            <person name="Sun H."/>
            <person name="Tunlid A."/>
            <person name="Henrissat B."/>
            <person name="Grigoriev I.V."/>
            <person name="Hibbett D.S."/>
            <person name="Martin F."/>
        </authorList>
    </citation>
    <scope>NUCLEOTIDE SEQUENCE [LARGE SCALE GENOMIC DNA]</scope>
    <source>
        <strain evidence="2 3">SS14</strain>
    </source>
</reference>
<accession>A0A0C9VWI5</accession>
<dbReference type="EMBL" id="KN837128">
    <property type="protein sequence ID" value="KIJ42701.1"/>
    <property type="molecule type" value="Genomic_DNA"/>
</dbReference>
<proteinExistence type="predicted"/>
<protein>
    <recommendedName>
        <fullName evidence="1">HTH psq-type domain-containing protein</fullName>
    </recommendedName>
</protein>
<feature type="domain" description="HTH psq-type" evidence="1">
    <location>
        <begin position="20"/>
        <end position="70"/>
    </location>
</feature>
<dbReference type="OrthoDB" id="3197907at2759"/>
<dbReference type="GO" id="GO:0003677">
    <property type="term" value="F:DNA binding"/>
    <property type="evidence" value="ECO:0007669"/>
    <property type="project" value="InterPro"/>
</dbReference>
<evidence type="ECO:0000313" key="2">
    <source>
        <dbReference type="EMBL" id="KIJ42701.1"/>
    </source>
</evidence>
<evidence type="ECO:0000313" key="3">
    <source>
        <dbReference type="Proteomes" id="UP000054279"/>
    </source>
</evidence>
<gene>
    <name evidence="2" type="ORF">M422DRAFT_48121</name>
</gene>
<evidence type="ECO:0000259" key="1">
    <source>
        <dbReference type="Pfam" id="PF05225"/>
    </source>
</evidence>
<keyword evidence="3" id="KW-1185">Reference proteome</keyword>